<dbReference type="Proteomes" id="UP001600888">
    <property type="component" value="Unassembled WGS sequence"/>
</dbReference>
<keyword evidence="4" id="KW-0479">Metal-binding</keyword>
<evidence type="ECO:0000256" key="7">
    <source>
        <dbReference type="ARBA" id="ARBA00022786"/>
    </source>
</evidence>
<reference evidence="11 12" key="1">
    <citation type="submission" date="2024-03" db="EMBL/GenBank/DDBJ databases">
        <title>A high-quality draft genome sequence of Diaporthe vaccinii, a causative agent of upright dieback and viscid rot disease in cranberry plants.</title>
        <authorList>
            <person name="Sarrasin M."/>
            <person name="Lang B.F."/>
            <person name="Burger G."/>
        </authorList>
    </citation>
    <scope>NUCLEOTIDE SEQUENCE [LARGE SCALE GENOMIC DNA]</scope>
    <source>
        <strain evidence="11 12">IS7</strain>
    </source>
</reference>
<dbReference type="PROSITE" id="PS51873">
    <property type="entry name" value="TRIAD"/>
    <property type="match status" value="1"/>
</dbReference>
<accession>A0ABR4FDD4</accession>
<evidence type="ECO:0000256" key="4">
    <source>
        <dbReference type="ARBA" id="ARBA00022723"/>
    </source>
</evidence>
<dbReference type="SMART" id="SM00647">
    <property type="entry name" value="IBR"/>
    <property type="match status" value="2"/>
</dbReference>
<dbReference type="SUPFAM" id="SSF57850">
    <property type="entry name" value="RING/U-box"/>
    <property type="match status" value="2"/>
</dbReference>
<keyword evidence="7" id="KW-0833">Ubl conjugation pathway</keyword>
<dbReference type="PANTHER" id="PTHR11685">
    <property type="entry name" value="RBR FAMILY RING FINGER AND IBR DOMAIN-CONTAINING"/>
    <property type="match status" value="1"/>
</dbReference>
<evidence type="ECO:0000256" key="8">
    <source>
        <dbReference type="ARBA" id="ARBA00022833"/>
    </source>
</evidence>
<dbReference type="Pfam" id="PF22191">
    <property type="entry name" value="IBR_1"/>
    <property type="match status" value="1"/>
</dbReference>
<dbReference type="Pfam" id="PF01485">
    <property type="entry name" value="IBR"/>
    <property type="match status" value="1"/>
</dbReference>
<evidence type="ECO:0000256" key="3">
    <source>
        <dbReference type="ARBA" id="ARBA00022679"/>
    </source>
</evidence>
<evidence type="ECO:0000256" key="2">
    <source>
        <dbReference type="ARBA" id="ARBA00012251"/>
    </source>
</evidence>
<evidence type="ECO:0000256" key="5">
    <source>
        <dbReference type="ARBA" id="ARBA00022737"/>
    </source>
</evidence>
<dbReference type="InterPro" id="IPR031127">
    <property type="entry name" value="E3_UB_ligase_RBR"/>
</dbReference>
<feature type="region of interest" description="Disordered" evidence="9">
    <location>
        <begin position="169"/>
        <end position="217"/>
    </location>
</feature>
<evidence type="ECO:0000256" key="9">
    <source>
        <dbReference type="SAM" id="MobiDB-lite"/>
    </source>
</evidence>
<gene>
    <name evidence="11" type="ORF">FJTKL_07786</name>
</gene>
<evidence type="ECO:0000256" key="6">
    <source>
        <dbReference type="ARBA" id="ARBA00022771"/>
    </source>
</evidence>
<dbReference type="EMBL" id="JBAWTH010000002">
    <property type="protein sequence ID" value="KAL2292692.1"/>
    <property type="molecule type" value="Genomic_DNA"/>
</dbReference>
<evidence type="ECO:0000256" key="1">
    <source>
        <dbReference type="ARBA" id="ARBA00001798"/>
    </source>
</evidence>
<comment type="caution">
    <text evidence="11">The sequence shown here is derived from an EMBL/GenBank/DDBJ whole genome shotgun (WGS) entry which is preliminary data.</text>
</comment>
<dbReference type="CDD" id="cd20335">
    <property type="entry name" value="BRcat_RBR"/>
    <property type="match status" value="1"/>
</dbReference>
<keyword evidence="12" id="KW-1185">Reference proteome</keyword>
<keyword evidence="8" id="KW-0862">Zinc</keyword>
<dbReference type="InterPro" id="IPR044066">
    <property type="entry name" value="TRIAD_supradom"/>
</dbReference>
<name>A0ABR4FDD4_9PEZI</name>
<comment type="catalytic activity">
    <reaction evidence="1">
        <text>[E2 ubiquitin-conjugating enzyme]-S-ubiquitinyl-L-cysteine + [acceptor protein]-L-lysine = [E2 ubiquitin-conjugating enzyme]-L-cysteine + [acceptor protein]-N(6)-ubiquitinyl-L-lysine.</text>
        <dbReference type="EC" id="2.3.2.31"/>
    </reaction>
</comment>
<keyword evidence="6" id="KW-0863">Zinc-finger</keyword>
<dbReference type="Gene3D" id="1.20.120.1750">
    <property type="match status" value="1"/>
</dbReference>
<evidence type="ECO:0000259" key="10">
    <source>
        <dbReference type="PROSITE" id="PS51873"/>
    </source>
</evidence>
<keyword evidence="5" id="KW-0677">Repeat</keyword>
<keyword evidence="3" id="KW-0808">Transferase</keyword>
<evidence type="ECO:0000313" key="11">
    <source>
        <dbReference type="EMBL" id="KAL2292692.1"/>
    </source>
</evidence>
<protein>
    <recommendedName>
        <fullName evidence="2">RBR-type E3 ubiquitin transferase</fullName>
        <ecNumber evidence="2">2.3.2.31</ecNumber>
    </recommendedName>
</protein>
<proteinExistence type="predicted"/>
<feature type="compositionally biased region" description="Basic and acidic residues" evidence="9">
    <location>
        <begin position="173"/>
        <end position="217"/>
    </location>
</feature>
<organism evidence="11 12">
    <name type="scientific">Diaporthe vaccinii</name>
    <dbReference type="NCBI Taxonomy" id="105482"/>
    <lineage>
        <taxon>Eukaryota</taxon>
        <taxon>Fungi</taxon>
        <taxon>Dikarya</taxon>
        <taxon>Ascomycota</taxon>
        <taxon>Pezizomycotina</taxon>
        <taxon>Sordariomycetes</taxon>
        <taxon>Sordariomycetidae</taxon>
        <taxon>Diaporthales</taxon>
        <taxon>Diaporthaceae</taxon>
        <taxon>Diaporthe</taxon>
        <taxon>Diaporthe eres species complex</taxon>
    </lineage>
</organism>
<dbReference type="EC" id="2.3.2.31" evidence="2"/>
<evidence type="ECO:0000313" key="12">
    <source>
        <dbReference type="Proteomes" id="UP001600888"/>
    </source>
</evidence>
<dbReference type="InterPro" id="IPR002867">
    <property type="entry name" value="IBR_dom"/>
</dbReference>
<feature type="domain" description="RING-type" evidence="10">
    <location>
        <begin position="1"/>
        <end position="312"/>
    </location>
</feature>
<sequence length="312" mass="35938">MEPDWQSPEVSPAIADLLTDAELSLTPQEIEEYADGDTFKTHLSHMIDQTVRDMPNFTRCPNPDCNSGQVHEGGESHPFVTCAACKTQFCFRHGVPTQPQQQSPSSQHENMSCDEYDRYLADPLRFRSEHQRQQDRAAVERREFEAVARARARVDRILEQRRAAAAAAAAAAEESRRSKEAEDAARGERERKRREEAEDAARREREHREREEREERARLEEMRYEEERARAEAERQARAAELLRRKQEDEQSEWLIGISTKGCPRCAKRIEKNEGCMHMTCPCGCEFCWECTGPWVNNSCGNCFGGPVVQYE</sequence>